<feature type="domain" description="N-acetyltransferase" evidence="14">
    <location>
        <begin position="415"/>
        <end position="580"/>
    </location>
</feature>
<keyword evidence="16" id="KW-1185">Reference proteome</keyword>
<name>A0A0G2E499_PHACM</name>
<evidence type="ECO:0000256" key="12">
    <source>
        <dbReference type="ARBA" id="ARBA00048372"/>
    </source>
</evidence>
<dbReference type="Gene3D" id="3.40.630.30">
    <property type="match status" value="1"/>
</dbReference>
<protein>
    <recommendedName>
        <fullName evidence="6 13">Amino-acid acetyltransferase, mitochondrial</fullName>
        <ecNumber evidence="5 13">2.3.1.1</ecNumber>
    </recommendedName>
    <alternativeName>
        <fullName evidence="13">Glutamate N-acetyltransferase</fullName>
    </alternativeName>
    <alternativeName>
        <fullName evidence="13">N-acetylglutamate synthase</fullName>
    </alternativeName>
</protein>
<evidence type="ECO:0000256" key="13">
    <source>
        <dbReference type="PIRNR" id="PIRNR007892"/>
    </source>
</evidence>
<evidence type="ECO:0000256" key="10">
    <source>
        <dbReference type="ARBA" id="ARBA00023128"/>
    </source>
</evidence>
<keyword evidence="8 13" id="KW-0808">Transferase</keyword>
<dbReference type="EMBL" id="LCWF01000136">
    <property type="protein sequence ID" value="KKY17837.1"/>
    <property type="molecule type" value="Genomic_DNA"/>
</dbReference>
<evidence type="ECO:0000256" key="1">
    <source>
        <dbReference type="ARBA" id="ARBA00002294"/>
    </source>
</evidence>
<dbReference type="UniPathway" id="UPA00068">
    <property type="reaction ID" value="UER00106"/>
</dbReference>
<evidence type="ECO:0000256" key="3">
    <source>
        <dbReference type="ARBA" id="ARBA00004925"/>
    </source>
</evidence>
<keyword evidence="9" id="KW-0809">Transit peptide</keyword>
<evidence type="ECO:0000256" key="11">
    <source>
        <dbReference type="ARBA" id="ARBA00023315"/>
    </source>
</evidence>
<accession>A0A0G2E499</accession>
<evidence type="ECO:0000256" key="5">
    <source>
        <dbReference type="ARBA" id="ARBA00012697"/>
    </source>
</evidence>
<dbReference type="PANTHER" id="PTHR23342:SF4">
    <property type="entry name" value="AMINO-ACID ACETYLTRANSFERASE, MITOCHONDRIAL"/>
    <property type="match status" value="1"/>
</dbReference>
<keyword evidence="11 13" id="KW-0012">Acyltransferase</keyword>
<dbReference type="Gene3D" id="3.40.1160.10">
    <property type="entry name" value="Acetylglutamate kinase-like"/>
    <property type="match status" value="1"/>
</dbReference>
<evidence type="ECO:0000256" key="9">
    <source>
        <dbReference type="ARBA" id="ARBA00022946"/>
    </source>
</evidence>
<evidence type="ECO:0000256" key="2">
    <source>
        <dbReference type="ARBA" id="ARBA00004173"/>
    </source>
</evidence>
<proteinExistence type="inferred from homology"/>
<gene>
    <name evidence="15" type="ORF">UCRPC4_g05302</name>
</gene>
<sequence>MEFFFDLLNSAATKRDAKAYISRLKSTKRVEKPAIPSHQPVEQNRHISPPSHGVNLGGFFGHSRAVENTPVFKQYEHLDLDIQHAGTVHVALVKVAVPQDLKDPTVEGIAQTLSQLARLSMVPCVVVDTRPQIGTAFHEVRAEGARQANRLVDAIEKFRGSRASKVDSVMSLSDNNICKVFSRELLLRPLREGRIPVILPIAHTESTQRATVVSADDVMLALTKELAGLTINHQADEHPGRLAVKYQALQKQISVDRVILLDPCGAVISSGPQGRAHVFVNLEQEFEDIAKELSESNSKDIGETRIHLKNLQLLRSILTLLPPASSAIITTPEEASRSSRISRQAAQVSSVGTRRKRNPLIHNLLTDKPAQSSSLPRARLGPISESTEIVTSTFVKKGMPLTMLPDPRTTPWTPHGPRINLHDPRIDLPRLVHLIEDSFNRTLDLEHYLNRVNNRIAGLIIAGNYEGGAILTWETPPGVSPTDLSRQVPYLDKFAVLKRSQGAGGVADIVFNAMVRGCFPNGVCWRSRRTNPVNKWYFERARGTWKIPETEWTMFWTTKGVEDNIVSSRDDGHANKTDLFTDYEGVCRNVEPSWKDGKADD</sequence>
<reference evidence="15 16" key="2">
    <citation type="submission" date="2015-05" db="EMBL/GenBank/DDBJ databases">
        <authorList>
            <person name="Morales-Cruz A."/>
            <person name="Amrine K.C."/>
            <person name="Cantu D."/>
        </authorList>
    </citation>
    <scope>NUCLEOTIDE SEQUENCE [LARGE SCALE GENOMIC DNA]</scope>
    <source>
        <strain evidence="15">UCRPC4</strain>
    </source>
</reference>
<evidence type="ECO:0000259" key="14">
    <source>
        <dbReference type="PROSITE" id="PS51731"/>
    </source>
</evidence>
<dbReference type="PANTHER" id="PTHR23342">
    <property type="entry name" value="N-ACETYLGLUTAMATE SYNTHASE"/>
    <property type="match status" value="1"/>
</dbReference>
<dbReference type="AlphaFoldDB" id="A0A0G2E499"/>
<evidence type="ECO:0000313" key="16">
    <source>
        <dbReference type="Proteomes" id="UP000053317"/>
    </source>
</evidence>
<dbReference type="GO" id="GO:0006592">
    <property type="term" value="P:ornithine biosynthetic process"/>
    <property type="evidence" value="ECO:0007669"/>
    <property type="project" value="TreeGrafter"/>
</dbReference>
<comment type="pathway">
    <text evidence="3 13">Amino-acid biosynthesis; L-arginine biosynthesis; N(2)-acetyl-L-ornithine from L-glutamate: step 1/4.</text>
</comment>
<dbReference type="FunFam" id="3.40.630.30:FF:000049">
    <property type="entry name" value="Amino-acid acetyltransferase, mitochondrial"/>
    <property type="match status" value="1"/>
</dbReference>
<dbReference type="Pfam" id="PF04768">
    <property type="entry name" value="NAT"/>
    <property type="match status" value="1"/>
</dbReference>
<evidence type="ECO:0000256" key="6">
    <source>
        <dbReference type="ARBA" id="ARBA00018802"/>
    </source>
</evidence>
<dbReference type="GO" id="GO:0004042">
    <property type="term" value="F:L-glutamate N-acetyltransferase activity"/>
    <property type="evidence" value="ECO:0007669"/>
    <property type="project" value="InterPro"/>
</dbReference>
<evidence type="ECO:0000256" key="7">
    <source>
        <dbReference type="ARBA" id="ARBA00022605"/>
    </source>
</evidence>
<keyword evidence="7 13" id="KW-0028">Amino-acid biosynthesis</keyword>
<dbReference type="InterPro" id="IPR011190">
    <property type="entry name" value="GlcNAc_Synth_fun"/>
</dbReference>
<comment type="catalytic activity">
    <reaction evidence="12 13">
        <text>L-glutamate + acetyl-CoA = N-acetyl-L-glutamate + CoA + H(+)</text>
        <dbReference type="Rhea" id="RHEA:24292"/>
        <dbReference type="ChEBI" id="CHEBI:15378"/>
        <dbReference type="ChEBI" id="CHEBI:29985"/>
        <dbReference type="ChEBI" id="CHEBI:44337"/>
        <dbReference type="ChEBI" id="CHEBI:57287"/>
        <dbReference type="ChEBI" id="CHEBI:57288"/>
        <dbReference type="EC" id="2.3.1.1"/>
    </reaction>
</comment>
<dbReference type="EC" id="2.3.1.1" evidence="5 13"/>
<evidence type="ECO:0000313" key="15">
    <source>
        <dbReference type="EMBL" id="KKY17837.1"/>
    </source>
</evidence>
<keyword evidence="10 13" id="KW-0496">Mitochondrion</keyword>
<comment type="subcellular location">
    <subcellularLocation>
        <location evidence="2 13">Mitochondrion</location>
    </subcellularLocation>
</comment>
<dbReference type="Proteomes" id="UP000053317">
    <property type="component" value="Unassembled WGS sequence"/>
</dbReference>
<evidence type="ECO:0000256" key="4">
    <source>
        <dbReference type="ARBA" id="ARBA00008694"/>
    </source>
</evidence>
<dbReference type="InterPro" id="IPR036393">
    <property type="entry name" value="AceGlu_kinase-like_sf"/>
</dbReference>
<comment type="function">
    <text evidence="1 13">N-acetylglutamate synthase involved in arginine biosynthesis.</text>
</comment>
<dbReference type="InterPro" id="IPR006855">
    <property type="entry name" value="Vertebrate-like_GNAT_dom"/>
</dbReference>
<dbReference type="OrthoDB" id="5585968at2759"/>
<organism evidence="15 16">
    <name type="scientific">Phaeomoniella chlamydospora</name>
    <name type="common">Phaeoacremonium chlamydosporum</name>
    <dbReference type="NCBI Taxonomy" id="158046"/>
    <lineage>
        <taxon>Eukaryota</taxon>
        <taxon>Fungi</taxon>
        <taxon>Dikarya</taxon>
        <taxon>Ascomycota</taxon>
        <taxon>Pezizomycotina</taxon>
        <taxon>Eurotiomycetes</taxon>
        <taxon>Chaetothyriomycetidae</taxon>
        <taxon>Phaeomoniellales</taxon>
        <taxon>Phaeomoniellaceae</taxon>
        <taxon>Phaeomoniella</taxon>
    </lineage>
</organism>
<evidence type="ECO:0000256" key="8">
    <source>
        <dbReference type="ARBA" id="ARBA00022679"/>
    </source>
</evidence>
<dbReference type="PIRSF" id="PIRSF007892">
    <property type="entry name" value="NAGS_fungal"/>
    <property type="match status" value="1"/>
</dbReference>
<reference evidence="15 16" key="1">
    <citation type="submission" date="2015-05" db="EMBL/GenBank/DDBJ databases">
        <title>Distinctive expansion of gene families associated with plant cell wall degradation and secondary metabolism in the genomes of grapevine trunk pathogens.</title>
        <authorList>
            <person name="Lawrence D.P."/>
            <person name="Travadon R."/>
            <person name="Rolshausen P.E."/>
            <person name="Baumgartner K."/>
        </authorList>
    </citation>
    <scope>NUCLEOTIDE SEQUENCE [LARGE SCALE GENOMIC DNA]</scope>
    <source>
        <strain evidence="15">UCRPC4</strain>
    </source>
</reference>
<dbReference type="GO" id="GO:0005759">
    <property type="term" value="C:mitochondrial matrix"/>
    <property type="evidence" value="ECO:0007669"/>
    <property type="project" value="TreeGrafter"/>
</dbReference>
<dbReference type="PROSITE" id="PS51731">
    <property type="entry name" value="GNAT_NAGS"/>
    <property type="match status" value="1"/>
</dbReference>
<comment type="caution">
    <text evidence="15">The sequence shown here is derived from an EMBL/GenBank/DDBJ whole genome shotgun (WGS) entry which is preliminary data.</text>
</comment>
<comment type="similarity">
    <text evidence="4 13">Belongs to the acetyltransferase family.</text>
</comment>
<dbReference type="GO" id="GO:0006526">
    <property type="term" value="P:L-arginine biosynthetic process"/>
    <property type="evidence" value="ECO:0007669"/>
    <property type="project" value="UniProtKB-UniPathway"/>
</dbReference>